<feature type="signal peptide" evidence="1">
    <location>
        <begin position="1"/>
        <end position="22"/>
    </location>
</feature>
<feature type="chain" id="PRO_5004275712" description="Orphan protein" evidence="1">
    <location>
        <begin position="23"/>
        <end position="171"/>
    </location>
</feature>
<organism evidence="2 3">
    <name type="scientific">Photobacterium profundum (strain SS9)</name>
    <dbReference type="NCBI Taxonomy" id="298386"/>
    <lineage>
        <taxon>Bacteria</taxon>
        <taxon>Pseudomonadati</taxon>
        <taxon>Pseudomonadota</taxon>
        <taxon>Gammaproteobacteria</taxon>
        <taxon>Vibrionales</taxon>
        <taxon>Vibrionaceae</taxon>
        <taxon>Photobacterium</taxon>
    </lineage>
</organism>
<dbReference type="AlphaFoldDB" id="Q6LFW3"/>
<sequence length="171" mass="19361">MSKLLRTLLVSLMACTSLSSVAVVKETQNVELQINMKPKSYINVMNIPTQIEFVVNPFKGRNDSKYIYVNADWSVQSDLTITGQVTCDAANKQICELMIAVIRFPAPSSHLACILIDRTEKPDSYTFTQEAWRNIKDPAWVWEFSAHGSYYEPLEARTYKALFTLTIEAAV</sequence>
<proteinExistence type="predicted"/>
<protein>
    <recommendedName>
        <fullName evidence="4">Orphan protein</fullName>
    </recommendedName>
</protein>
<gene>
    <name evidence="2" type="ordered locus">PBPRB1972</name>
</gene>
<name>Q6LFW3_PHOPR</name>
<dbReference type="EMBL" id="CR378681">
    <property type="protein sequence ID" value="CAG23817.1"/>
    <property type="molecule type" value="Genomic_DNA"/>
</dbReference>
<dbReference type="Proteomes" id="UP000000593">
    <property type="component" value="Chromosome 2"/>
</dbReference>
<reference evidence="3" key="1">
    <citation type="journal article" date="2005" name="Science">
        <title>Life at depth: Photobacterium profundum genome sequence and expression analysis.</title>
        <authorList>
            <person name="Vezzi A."/>
            <person name="Campanaro S."/>
            <person name="D'Angelo M."/>
            <person name="Simonato F."/>
            <person name="Vitulo N."/>
            <person name="Lauro F.M."/>
            <person name="Cestaro A."/>
            <person name="Malacrida G."/>
            <person name="Simionati B."/>
            <person name="Cannata N."/>
            <person name="Romualdi C."/>
            <person name="Bartlett D.H."/>
            <person name="Valle G."/>
        </authorList>
    </citation>
    <scope>NUCLEOTIDE SEQUENCE [LARGE SCALE GENOMIC DNA]</scope>
    <source>
        <strain evidence="3">ATCC BAA-1253 / SS9</strain>
    </source>
</reference>
<dbReference type="RefSeq" id="WP_011221955.1">
    <property type="nucleotide sequence ID" value="NC_006371.1"/>
</dbReference>
<evidence type="ECO:0008006" key="4">
    <source>
        <dbReference type="Google" id="ProtNLM"/>
    </source>
</evidence>
<dbReference type="STRING" id="298386.PBPRB1972"/>
<evidence type="ECO:0000313" key="3">
    <source>
        <dbReference type="Proteomes" id="UP000000593"/>
    </source>
</evidence>
<keyword evidence="3" id="KW-1185">Reference proteome</keyword>
<accession>Q6LFW3</accession>
<evidence type="ECO:0000256" key="1">
    <source>
        <dbReference type="SAM" id="SignalP"/>
    </source>
</evidence>
<evidence type="ECO:0000313" key="2">
    <source>
        <dbReference type="EMBL" id="CAG23817.1"/>
    </source>
</evidence>
<dbReference type="HOGENOM" id="CLU_1561474_0_0_6"/>
<keyword evidence="1" id="KW-0732">Signal</keyword>
<dbReference type="KEGG" id="ppr:PBPRB1972"/>